<keyword evidence="11" id="KW-1185">Reference proteome</keyword>
<feature type="compositionally biased region" description="Basic and acidic residues" evidence="8">
    <location>
        <begin position="278"/>
        <end position="289"/>
    </location>
</feature>
<evidence type="ECO:0000313" key="11">
    <source>
        <dbReference type="Proteomes" id="UP000634136"/>
    </source>
</evidence>
<accession>A0A834T6X4</accession>
<feature type="region of interest" description="Disordered" evidence="8">
    <location>
        <begin position="270"/>
        <end position="289"/>
    </location>
</feature>
<evidence type="ECO:0000256" key="5">
    <source>
        <dbReference type="ARBA" id="ARBA00023002"/>
    </source>
</evidence>
<dbReference type="PROSITE" id="PS51184">
    <property type="entry name" value="JMJC"/>
    <property type="match status" value="1"/>
</dbReference>
<evidence type="ECO:0000259" key="9">
    <source>
        <dbReference type="PROSITE" id="PS51184"/>
    </source>
</evidence>
<dbReference type="InterPro" id="IPR050910">
    <property type="entry name" value="JMJD6_ArgDemeth/LysHydrox"/>
</dbReference>
<dbReference type="SUPFAM" id="SSF56112">
    <property type="entry name" value="Protein kinase-like (PK-like)"/>
    <property type="match status" value="1"/>
</dbReference>
<comment type="cofactor">
    <cofactor evidence="1">
        <name>Fe(2+)</name>
        <dbReference type="ChEBI" id="CHEBI:29033"/>
    </cofactor>
</comment>
<dbReference type="FunFam" id="2.60.120.650:FF:000045">
    <property type="entry name" value="F-box protein At1g78280"/>
    <property type="match status" value="1"/>
</dbReference>
<dbReference type="PANTHER" id="PTHR12480:SF35">
    <property type="entry name" value="TRANSCRIPTION FACTOR JUMONJI, JMJC DOMAIN-CONTAINING PROTEIN"/>
    <property type="match status" value="1"/>
</dbReference>
<evidence type="ECO:0000256" key="6">
    <source>
        <dbReference type="ARBA" id="ARBA00023004"/>
    </source>
</evidence>
<keyword evidence="5" id="KW-0560">Oxidoreductase</keyword>
<evidence type="ECO:0000256" key="1">
    <source>
        <dbReference type="ARBA" id="ARBA00001954"/>
    </source>
</evidence>
<keyword evidence="6" id="KW-0408">Iron</keyword>
<protein>
    <submittedName>
        <fullName evidence="10">F-box protein</fullName>
    </submittedName>
</protein>
<evidence type="ECO:0000256" key="8">
    <source>
        <dbReference type="SAM" id="MobiDB-lite"/>
    </source>
</evidence>
<comment type="caution">
    <text evidence="10">The sequence shown here is derived from an EMBL/GenBank/DDBJ whole genome shotgun (WGS) entry which is preliminary data.</text>
</comment>
<reference evidence="10" key="1">
    <citation type="submission" date="2020-09" db="EMBL/GenBank/DDBJ databases">
        <title>Genome-Enabled Discovery of Anthraquinone Biosynthesis in Senna tora.</title>
        <authorList>
            <person name="Kang S.-H."/>
            <person name="Pandey R.P."/>
            <person name="Lee C.-M."/>
            <person name="Sim J.-S."/>
            <person name="Jeong J.-T."/>
            <person name="Choi B.-S."/>
            <person name="Jung M."/>
            <person name="Ginzburg D."/>
            <person name="Zhao K."/>
            <person name="Won S.Y."/>
            <person name="Oh T.-J."/>
            <person name="Yu Y."/>
            <person name="Kim N.-H."/>
            <person name="Lee O.R."/>
            <person name="Lee T.-H."/>
            <person name="Bashyal P."/>
            <person name="Kim T.-S."/>
            <person name="Lee W.-H."/>
            <person name="Kawkins C."/>
            <person name="Kim C.-K."/>
            <person name="Kim J.S."/>
            <person name="Ahn B.O."/>
            <person name="Rhee S.Y."/>
            <person name="Sohng J.K."/>
        </authorList>
    </citation>
    <scope>NUCLEOTIDE SEQUENCE</scope>
    <source>
        <tissue evidence="10">Leaf</tissue>
    </source>
</reference>
<evidence type="ECO:0000256" key="2">
    <source>
        <dbReference type="ARBA" id="ARBA00004123"/>
    </source>
</evidence>
<dbReference type="Gene3D" id="2.60.120.650">
    <property type="entry name" value="Cupin"/>
    <property type="match status" value="1"/>
</dbReference>
<keyword evidence="7" id="KW-0539">Nucleus</keyword>
<dbReference type="SUPFAM" id="SSF51197">
    <property type="entry name" value="Clavaminate synthase-like"/>
    <property type="match status" value="1"/>
</dbReference>
<evidence type="ECO:0000256" key="3">
    <source>
        <dbReference type="ARBA" id="ARBA00006801"/>
    </source>
</evidence>
<dbReference type="GO" id="GO:0016491">
    <property type="term" value="F:oxidoreductase activity"/>
    <property type="evidence" value="ECO:0007669"/>
    <property type="project" value="UniProtKB-KW"/>
</dbReference>
<dbReference type="InterPro" id="IPR041667">
    <property type="entry name" value="Cupin_8"/>
</dbReference>
<name>A0A834T6X4_9FABA</name>
<dbReference type="AlphaFoldDB" id="A0A834T6X4"/>
<dbReference type="SMART" id="SM00558">
    <property type="entry name" value="JmjC"/>
    <property type="match status" value="1"/>
</dbReference>
<proteinExistence type="inferred from homology"/>
<dbReference type="Pfam" id="PF13621">
    <property type="entry name" value="Cupin_8"/>
    <property type="match status" value="1"/>
</dbReference>
<dbReference type="OrthoDB" id="424465at2759"/>
<evidence type="ECO:0000256" key="4">
    <source>
        <dbReference type="ARBA" id="ARBA00022723"/>
    </source>
</evidence>
<comment type="similarity">
    <text evidence="3">Belongs to the JARID1 histone demethylase family.</text>
</comment>
<dbReference type="InterPro" id="IPR003347">
    <property type="entry name" value="JmjC_dom"/>
</dbReference>
<dbReference type="InterPro" id="IPR011009">
    <property type="entry name" value="Kinase-like_dom_sf"/>
</dbReference>
<dbReference type="EMBL" id="JAAIUW010000009">
    <property type="protein sequence ID" value="KAF7816983.1"/>
    <property type="molecule type" value="Genomic_DNA"/>
</dbReference>
<dbReference type="GO" id="GO:0005634">
    <property type="term" value="C:nucleus"/>
    <property type="evidence" value="ECO:0007669"/>
    <property type="project" value="UniProtKB-SubCell"/>
</dbReference>
<dbReference type="GO" id="GO:0046872">
    <property type="term" value="F:metal ion binding"/>
    <property type="evidence" value="ECO:0007669"/>
    <property type="project" value="UniProtKB-KW"/>
</dbReference>
<comment type="subcellular location">
    <subcellularLocation>
        <location evidence="2">Nucleus</location>
    </subcellularLocation>
</comment>
<dbReference type="PANTHER" id="PTHR12480">
    <property type="entry name" value="ARGININE DEMETHYLASE AND LYSYL-HYDROXYLASE JMJD"/>
    <property type="match status" value="1"/>
</dbReference>
<evidence type="ECO:0000256" key="7">
    <source>
        <dbReference type="ARBA" id="ARBA00023242"/>
    </source>
</evidence>
<sequence length="822" mass="93970">MVSGLADTWPARNKWTTDQLLVDYGDVAFKISQRSSRKIKMKFKDYVSYLKLQHDEDPLYIFDEKFGEVAPSLRKDYCVPHLFQEDYFDILDADERPSYRWLIIGPERSGASWHVDPALTSAWNTLLSGRKRWALYPPGKVPLGVTVHVNEDDGDVNIETPSSLQWWLDFYPLLADEDKPIECTQLPGETIYVPSGWWHCVLNLETTIAVTQNFVNSSNFEFVCLDMAPGYRHKGVCRAGLLALDDDSYEDVRQNILCNEQNLSYSDLSRREKRARNHKDDDDSNYERTKNSESRSYNIWKDGYSYDIKFLSMFLDKDRDHYRSPWSSGNSIGQRELREWLSKLWVGKPEMRELIWKGACIALNAGKWLECLSEICSFHNMPSPTDDERLPVGTGSNPVYLVGNSVVKIFVEGGLEAALYGLGTELEFYSLLHEVNSPLRNHIPNVLGCGILYLEDGTYNNLPWDGKGVPDIIIKSNLIIQESGGDGFSFGVWGKKLFEYRNAGMPVDESVRSLDHSRIWPYIITKRCEGKMFAELRERLSWEDITNLASFLGEKLRHIHLLQHPPLSISDLSDIGQESALPETNGCIASTTYKSKYLVEWEIFIRTLTRKRKDVSSRLTKWGDPIPSKLIEKVDEYIPHQFANLLNITENSPITAGKPCSWIHSDIMDDNIYMEPSWVSASNGEAKEAGLVDNGFLNGSGVGRDVKSWRPSYILDFSNLSIGDPLFDLIPIYLDVFRGDSSLLKRFLESYKLPFAINISKSTESDDKFGRFSYLAMCYCILHDDNVLGAIFSIWEDLKSADTWEEVELTVWGELNNYEGFP</sequence>
<organism evidence="10 11">
    <name type="scientific">Senna tora</name>
    <dbReference type="NCBI Taxonomy" id="362788"/>
    <lineage>
        <taxon>Eukaryota</taxon>
        <taxon>Viridiplantae</taxon>
        <taxon>Streptophyta</taxon>
        <taxon>Embryophyta</taxon>
        <taxon>Tracheophyta</taxon>
        <taxon>Spermatophyta</taxon>
        <taxon>Magnoliopsida</taxon>
        <taxon>eudicotyledons</taxon>
        <taxon>Gunneridae</taxon>
        <taxon>Pentapetalae</taxon>
        <taxon>rosids</taxon>
        <taxon>fabids</taxon>
        <taxon>Fabales</taxon>
        <taxon>Fabaceae</taxon>
        <taxon>Caesalpinioideae</taxon>
        <taxon>Cassia clade</taxon>
        <taxon>Senna</taxon>
    </lineage>
</organism>
<gene>
    <name evidence="10" type="ORF">G2W53_030952</name>
</gene>
<keyword evidence="4" id="KW-0479">Metal-binding</keyword>
<evidence type="ECO:0000313" key="10">
    <source>
        <dbReference type="EMBL" id="KAF7816983.1"/>
    </source>
</evidence>
<dbReference type="GO" id="GO:0005737">
    <property type="term" value="C:cytoplasm"/>
    <property type="evidence" value="ECO:0007669"/>
    <property type="project" value="TreeGrafter"/>
</dbReference>
<feature type="domain" description="JmjC" evidence="9">
    <location>
        <begin position="68"/>
        <end position="231"/>
    </location>
</feature>
<dbReference type="Proteomes" id="UP000634136">
    <property type="component" value="Unassembled WGS sequence"/>
</dbReference>